<feature type="DNA-binding region" description="Homeobox" evidence="9">
    <location>
        <begin position="107"/>
        <end position="165"/>
    </location>
</feature>
<dbReference type="InterPro" id="IPR009057">
    <property type="entry name" value="Homeodomain-like_sf"/>
</dbReference>
<dbReference type="PANTHER" id="PTHR45940:SF13">
    <property type="entry name" value="WUSCHEL-RELATED HOMEOBOX 1"/>
    <property type="match status" value="1"/>
</dbReference>
<keyword evidence="4 9" id="KW-0238">DNA-binding</keyword>
<feature type="region of interest" description="Disordered" evidence="11">
    <location>
        <begin position="19"/>
        <end position="50"/>
    </location>
</feature>
<keyword evidence="3" id="KW-0805">Transcription regulation</keyword>
<evidence type="ECO:0000256" key="7">
    <source>
        <dbReference type="ARBA" id="ARBA00023242"/>
    </source>
</evidence>
<dbReference type="GO" id="GO:0099402">
    <property type="term" value="P:plant organ development"/>
    <property type="evidence" value="ECO:0007669"/>
    <property type="project" value="InterPro"/>
</dbReference>
<dbReference type="Pfam" id="PF00046">
    <property type="entry name" value="Homeodomain"/>
    <property type="match status" value="1"/>
</dbReference>
<evidence type="ECO:0000256" key="5">
    <source>
        <dbReference type="ARBA" id="ARBA00023155"/>
    </source>
</evidence>
<protein>
    <submittedName>
        <fullName evidence="14">WUSCHEL-related homeobox 3-like</fullName>
    </submittedName>
</protein>
<dbReference type="PROSITE" id="PS50071">
    <property type="entry name" value="HOMEOBOX_2"/>
    <property type="match status" value="1"/>
</dbReference>
<evidence type="ECO:0000256" key="4">
    <source>
        <dbReference type="ARBA" id="ARBA00023125"/>
    </source>
</evidence>
<comment type="similarity">
    <text evidence="8">Belongs to the WUS homeobox family.</text>
</comment>
<keyword evidence="2" id="KW-0217">Developmental protein</keyword>
<evidence type="ECO:0000256" key="11">
    <source>
        <dbReference type="SAM" id="MobiDB-lite"/>
    </source>
</evidence>
<dbReference type="PANTHER" id="PTHR45940">
    <property type="entry name" value="WUSCHEL-RELATED HOMEOBOX 1-RELATED"/>
    <property type="match status" value="1"/>
</dbReference>
<reference evidence="14" key="2">
    <citation type="submission" date="2025-08" db="UniProtKB">
        <authorList>
            <consortium name="RefSeq"/>
        </authorList>
    </citation>
    <scope>IDENTIFICATION</scope>
</reference>
<dbReference type="InterPro" id="IPR001356">
    <property type="entry name" value="HD"/>
</dbReference>
<comment type="subcellular location">
    <subcellularLocation>
        <location evidence="1 9 10">Nucleus</location>
    </subcellularLocation>
</comment>
<dbReference type="AlphaFoldDB" id="A0A8M8UXI3"/>
<reference evidence="13" key="1">
    <citation type="submission" date="2024-10" db="UniProtKB">
        <authorList>
            <consortium name="RefSeq"/>
        </authorList>
    </citation>
    <scope>NUCLEOTIDE SEQUENCE [LARGE SCALE GENOMIC DNA]</scope>
    <source>
        <strain evidence="13">cv. Zhongzhi No. 13</strain>
    </source>
</reference>
<dbReference type="OrthoDB" id="1932526at2759"/>
<evidence type="ECO:0000256" key="1">
    <source>
        <dbReference type="ARBA" id="ARBA00004123"/>
    </source>
</evidence>
<evidence type="ECO:0000256" key="9">
    <source>
        <dbReference type="PROSITE-ProRule" id="PRU00108"/>
    </source>
</evidence>
<evidence type="ECO:0000256" key="8">
    <source>
        <dbReference type="ARBA" id="ARBA00024040"/>
    </source>
</evidence>
<dbReference type="KEGG" id="sind:110011763"/>
<dbReference type="GO" id="GO:0003677">
    <property type="term" value="F:DNA binding"/>
    <property type="evidence" value="ECO:0007669"/>
    <property type="project" value="UniProtKB-UniRule"/>
</dbReference>
<dbReference type="Gene3D" id="1.10.10.60">
    <property type="entry name" value="Homeodomain-like"/>
    <property type="match status" value="1"/>
</dbReference>
<accession>A0A8M8UXI3</accession>
<dbReference type="InterPro" id="IPR044555">
    <property type="entry name" value="WUSCHEL-like"/>
</dbReference>
<organism evidence="13 14">
    <name type="scientific">Sesamum indicum</name>
    <name type="common">Oriental sesame</name>
    <name type="synonym">Sesamum orientale</name>
    <dbReference type="NCBI Taxonomy" id="4182"/>
    <lineage>
        <taxon>Eukaryota</taxon>
        <taxon>Viridiplantae</taxon>
        <taxon>Streptophyta</taxon>
        <taxon>Embryophyta</taxon>
        <taxon>Tracheophyta</taxon>
        <taxon>Spermatophyta</taxon>
        <taxon>Magnoliopsida</taxon>
        <taxon>eudicotyledons</taxon>
        <taxon>Gunneridae</taxon>
        <taxon>Pentapetalae</taxon>
        <taxon>asterids</taxon>
        <taxon>lamiids</taxon>
        <taxon>Lamiales</taxon>
        <taxon>Pedaliaceae</taxon>
        <taxon>Sesamum</taxon>
    </lineage>
</organism>
<feature type="compositionally biased region" description="Low complexity" evidence="11">
    <location>
        <begin position="38"/>
        <end position="50"/>
    </location>
</feature>
<dbReference type="SMR" id="A0A8M8UXI3"/>
<sequence length="352" mass="40376">MWMMESNNHEHGKELMRMSTSASTDGPKLRPLMPRPISSSNSTKSSSSTFSTITSTLPCCIRNPNNILTWNYPISMINTSGCVINDYCVKRDDEIIKTAPLVSGRWSPTREQVQALEEMYRRGIRTPSADQIQQIAAKLRRFGKIEGKNVFYWFQNHKARERQKKRRQLQLIPLPANKIHHQTLASAPPELRRRYFDIEHHKKLPNPSNCTTHSEDSAVSMHGSVIAEYCNKDGWTHKELQQKTTTPHKIQTSCRLDLSSCFSVQPITTADQEKTKPLITALNLSLLLPPKDLDHHNYIVRNEIKENDQTLELFPIGTGRSNDLHEPEIHDVSTTETKLRPNEFIEFLPTKN</sequence>
<dbReference type="RefSeq" id="XP_020548611.1">
    <property type="nucleotide sequence ID" value="XM_020692952.1"/>
</dbReference>
<dbReference type="GO" id="GO:0005634">
    <property type="term" value="C:nucleus"/>
    <property type="evidence" value="ECO:0007669"/>
    <property type="project" value="UniProtKB-SubCell"/>
</dbReference>
<name>A0A8M8UXI3_SESIN</name>
<proteinExistence type="inferred from homology"/>
<evidence type="ECO:0000313" key="14">
    <source>
        <dbReference type="RefSeq" id="XP_020548611.1"/>
    </source>
</evidence>
<feature type="domain" description="Homeobox" evidence="12">
    <location>
        <begin position="105"/>
        <end position="164"/>
    </location>
</feature>
<evidence type="ECO:0000256" key="3">
    <source>
        <dbReference type="ARBA" id="ARBA00023015"/>
    </source>
</evidence>
<evidence type="ECO:0000259" key="12">
    <source>
        <dbReference type="PROSITE" id="PS50071"/>
    </source>
</evidence>
<gene>
    <name evidence="14" type="primary">LOC110011763</name>
</gene>
<dbReference type="CDD" id="cd00086">
    <property type="entry name" value="homeodomain"/>
    <property type="match status" value="1"/>
</dbReference>
<keyword evidence="6" id="KW-0804">Transcription</keyword>
<dbReference type="Gramene" id="SIN_1013769.t">
    <property type="protein sequence ID" value="SIN_1013769.t"/>
    <property type="gene ID" value="SIN_1013769"/>
</dbReference>
<evidence type="ECO:0000256" key="10">
    <source>
        <dbReference type="RuleBase" id="RU000682"/>
    </source>
</evidence>
<keyword evidence="5 9" id="KW-0371">Homeobox</keyword>
<dbReference type="GO" id="GO:0003700">
    <property type="term" value="F:DNA-binding transcription factor activity"/>
    <property type="evidence" value="ECO:0007669"/>
    <property type="project" value="InterPro"/>
</dbReference>
<evidence type="ECO:0000313" key="13">
    <source>
        <dbReference type="Proteomes" id="UP000504604"/>
    </source>
</evidence>
<dbReference type="GeneID" id="110011763"/>
<dbReference type="SMART" id="SM00389">
    <property type="entry name" value="HOX"/>
    <property type="match status" value="1"/>
</dbReference>
<evidence type="ECO:0000256" key="6">
    <source>
        <dbReference type="ARBA" id="ARBA00023163"/>
    </source>
</evidence>
<keyword evidence="13" id="KW-1185">Reference proteome</keyword>
<keyword evidence="7 9" id="KW-0539">Nucleus</keyword>
<dbReference type="SUPFAM" id="SSF46689">
    <property type="entry name" value="Homeodomain-like"/>
    <property type="match status" value="1"/>
</dbReference>
<evidence type="ECO:0000256" key="2">
    <source>
        <dbReference type="ARBA" id="ARBA00022473"/>
    </source>
</evidence>
<dbReference type="Proteomes" id="UP000504604">
    <property type="component" value="Linkage group LG1"/>
</dbReference>